<accession>A0A8S5VAI3</accession>
<keyword evidence="1" id="KW-0472">Membrane</keyword>
<sequence length="39" mass="4686">MRAFFYLLSYIVINFPIKNFIAARVRARTRVRAFSYLLS</sequence>
<feature type="transmembrane region" description="Helical" evidence="1">
    <location>
        <begin position="6"/>
        <end position="25"/>
    </location>
</feature>
<proteinExistence type="predicted"/>
<reference evidence="2" key="1">
    <citation type="journal article" date="2021" name="Proc. Natl. Acad. Sci. U.S.A.">
        <title>A Catalog of Tens of Thousands of Viruses from Human Metagenomes Reveals Hidden Associations with Chronic Diseases.</title>
        <authorList>
            <person name="Tisza M.J."/>
            <person name="Buck C.B."/>
        </authorList>
    </citation>
    <scope>NUCLEOTIDE SEQUENCE</scope>
    <source>
        <strain evidence="2">Ct6bU4</strain>
    </source>
</reference>
<evidence type="ECO:0000313" key="2">
    <source>
        <dbReference type="EMBL" id="DAG03724.1"/>
    </source>
</evidence>
<keyword evidence="1" id="KW-0812">Transmembrane</keyword>
<organism evidence="2">
    <name type="scientific">Siphoviridae sp. ct6bU4</name>
    <dbReference type="NCBI Taxonomy" id="2825344"/>
    <lineage>
        <taxon>Viruses</taxon>
        <taxon>Duplodnaviria</taxon>
        <taxon>Heunggongvirae</taxon>
        <taxon>Uroviricota</taxon>
        <taxon>Caudoviricetes</taxon>
    </lineage>
</organism>
<dbReference type="EMBL" id="BK016234">
    <property type="protein sequence ID" value="DAG03724.1"/>
    <property type="molecule type" value="Genomic_DNA"/>
</dbReference>
<evidence type="ECO:0000256" key="1">
    <source>
        <dbReference type="SAM" id="Phobius"/>
    </source>
</evidence>
<name>A0A8S5VAI3_9CAUD</name>
<protein>
    <submittedName>
        <fullName evidence="2">Uncharacterized protein</fullName>
    </submittedName>
</protein>
<keyword evidence="1" id="KW-1133">Transmembrane helix</keyword>